<sequence length="430" mass="48122">MAGGSGLPAEAEQLIEEQRGERRGADAAKRELADPQGEVAATEDQRDARGEEVARIGEIDLRLDPDPRHRRGDQPEDRDRETGEHRRRDRLQERAEFRRQAEQDRDQRRDHEDEGRIDLGHRHHADVLGIGGDAGAAARARDHRRQPVGDEAAADEAVHVLPGDCAERLDMAEVLGHQHDRHRGDQGHRRPVELGRHEFRQAEPGGLADLGEVDPRHEAKSVAQHQHQRIAEGERQEHRDPAGGARAIARDQRHAQHGEQGDGQVPGSRRAEGVELVHRDRCEVEPDRHADGAGDDRRHQLLDPTGAHGHHDEPDQRIDRAAGDDAAKRGGDRRAGLGGHREHHRDEGEGRAQIARHPAGGQDEEQKRADAGEEHRHIRVEAHQDRRDDGRAGHRQQVLDAHGERGGSRQPFVRHHHIARRGAPCREIGH</sequence>
<dbReference type="AlphaFoldDB" id="A0A644UUW2"/>
<feature type="compositionally biased region" description="Basic and acidic residues" evidence="1">
    <location>
        <begin position="248"/>
        <end position="260"/>
    </location>
</feature>
<feature type="compositionally biased region" description="Basic and acidic residues" evidence="1">
    <location>
        <begin position="43"/>
        <end position="120"/>
    </location>
</feature>
<protein>
    <submittedName>
        <fullName evidence="2">Uncharacterized protein</fullName>
    </submittedName>
</protein>
<proteinExistence type="predicted"/>
<name>A0A644UUW2_9ZZZZ</name>
<feature type="compositionally biased region" description="Basic and acidic residues" evidence="1">
    <location>
        <begin position="16"/>
        <end position="33"/>
    </location>
</feature>
<feature type="region of interest" description="Disordered" evidence="1">
    <location>
        <begin position="1"/>
        <end position="159"/>
    </location>
</feature>
<feature type="compositionally biased region" description="Basic and acidic residues" evidence="1">
    <location>
        <begin position="178"/>
        <end position="201"/>
    </location>
</feature>
<comment type="caution">
    <text evidence="2">The sequence shown here is derived from an EMBL/GenBank/DDBJ whole genome shotgun (WGS) entry which is preliminary data.</text>
</comment>
<organism evidence="2">
    <name type="scientific">bioreactor metagenome</name>
    <dbReference type="NCBI Taxonomy" id="1076179"/>
    <lineage>
        <taxon>unclassified sequences</taxon>
        <taxon>metagenomes</taxon>
        <taxon>ecological metagenomes</taxon>
    </lineage>
</organism>
<feature type="compositionally biased region" description="Basic and acidic residues" evidence="1">
    <location>
        <begin position="364"/>
        <end position="392"/>
    </location>
</feature>
<gene>
    <name evidence="2" type="ORF">SDC9_28798</name>
</gene>
<evidence type="ECO:0000313" key="2">
    <source>
        <dbReference type="EMBL" id="MPL82849.1"/>
    </source>
</evidence>
<accession>A0A644UUW2</accession>
<feature type="region of interest" description="Disordered" evidence="1">
    <location>
        <begin position="178"/>
        <end position="409"/>
    </location>
</feature>
<feature type="compositionally biased region" description="Basic and acidic residues" evidence="1">
    <location>
        <begin position="229"/>
        <end position="241"/>
    </location>
</feature>
<evidence type="ECO:0000256" key="1">
    <source>
        <dbReference type="SAM" id="MobiDB-lite"/>
    </source>
</evidence>
<feature type="compositionally biased region" description="Basic and acidic residues" evidence="1">
    <location>
        <begin position="309"/>
        <end position="335"/>
    </location>
</feature>
<feature type="compositionally biased region" description="Basic and acidic residues" evidence="1">
    <location>
        <begin position="269"/>
        <end position="301"/>
    </location>
</feature>
<dbReference type="EMBL" id="VSSQ01000168">
    <property type="protein sequence ID" value="MPL82849.1"/>
    <property type="molecule type" value="Genomic_DNA"/>
</dbReference>
<reference evidence="2" key="1">
    <citation type="submission" date="2019-08" db="EMBL/GenBank/DDBJ databases">
        <authorList>
            <person name="Kucharzyk K."/>
            <person name="Murdoch R.W."/>
            <person name="Higgins S."/>
            <person name="Loffler F."/>
        </authorList>
    </citation>
    <scope>NUCLEOTIDE SEQUENCE</scope>
</reference>